<dbReference type="PANTHER" id="PTHR30203:SF20">
    <property type="entry name" value="MULTIDRUG RESISTANCE OUTER MEMBRANE PROTEIN MDTP-RELATED"/>
    <property type="match status" value="1"/>
</dbReference>
<sequence length="498" mass="54795">MRKMDTAARYLRYSPLAFLLLAGCALIQDEPAQVRIVNPQQAELAQVIHLANSGWPAARWWEGYDDAQLNMLVNRALQNSPTMQAARLRISQSQSTVELAQSAMGVQATAVAAQNRLRVTNKQFTWPYSYSLPVDKNGPWYTLNTVGVGATLNIDLWGADRAHVAAAIGEKNARQAETAGIELDLASSVAQLYFAMQATFQKIELLNQLEEIARLSVQAHEHRTRRGVEDSVDIANAQAELLAAQQQTIAAKGTLTQYRETLRALIGADAHSMPELHPVPLPTLQETLPDSLSFELLARRPDLQALRGYVSASLSQVDAAKAAFYPHFDIKAFWGYNALSVGDLFKSTFQQINLLPGLYLPIFDGGRLNANLRSVRTASNILIKQYNQAVLDAVRDVAISSSQLNDLNQQAALQKLKVTAALATTHSASAHYQRGLISYYAAQEARRPAIAQRLMLLDIQAQRLMLLDIQAQRLSTDVTLIKALGGDYRSPLAEISAK</sequence>
<dbReference type="NCBIfam" id="NF007390">
    <property type="entry name" value="PRK09915.1"/>
    <property type="match status" value="1"/>
</dbReference>
<protein>
    <submittedName>
        <fullName evidence="11">MdtP family multidrug efflux transporter outer membrane subunit</fullName>
    </submittedName>
</protein>
<keyword evidence="7 10" id="KW-0564">Palmitate</keyword>
<accession>A0ABU8Z6J8</accession>
<feature type="signal peptide" evidence="10">
    <location>
        <begin position="1"/>
        <end position="27"/>
    </location>
</feature>
<dbReference type="Gene3D" id="1.20.1600.10">
    <property type="entry name" value="Outer membrane efflux proteins (OEP)"/>
    <property type="match status" value="1"/>
</dbReference>
<evidence type="ECO:0000256" key="3">
    <source>
        <dbReference type="ARBA" id="ARBA00022452"/>
    </source>
</evidence>
<keyword evidence="5 10" id="KW-0732">Signal</keyword>
<evidence type="ECO:0000256" key="9">
    <source>
        <dbReference type="ARBA" id="ARBA00037313"/>
    </source>
</evidence>
<dbReference type="PROSITE" id="PS51257">
    <property type="entry name" value="PROKAR_LIPOPROTEIN"/>
    <property type="match status" value="1"/>
</dbReference>
<dbReference type="SUPFAM" id="SSF56954">
    <property type="entry name" value="Outer membrane efflux proteins (OEP)"/>
    <property type="match status" value="1"/>
</dbReference>
<evidence type="ECO:0000313" key="12">
    <source>
        <dbReference type="Proteomes" id="UP001334005"/>
    </source>
</evidence>
<dbReference type="NCBIfam" id="TIGR01845">
    <property type="entry name" value="outer_NodT"/>
    <property type="match status" value="1"/>
</dbReference>
<evidence type="ECO:0000256" key="10">
    <source>
        <dbReference type="RuleBase" id="RU362097"/>
    </source>
</evidence>
<feature type="chain" id="PRO_5044977339" evidence="10">
    <location>
        <begin position="28"/>
        <end position="498"/>
    </location>
</feature>
<evidence type="ECO:0000256" key="1">
    <source>
        <dbReference type="ARBA" id="ARBA00004459"/>
    </source>
</evidence>
<comment type="subcellular location">
    <subcellularLocation>
        <location evidence="1 10">Cell outer membrane</location>
        <topology evidence="1 10">Lipid-anchor</topology>
    </subcellularLocation>
</comment>
<evidence type="ECO:0000256" key="6">
    <source>
        <dbReference type="ARBA" id="ARBA00023136"/>
    </source>
</evidence>
<keyword evidence="8 10" id="KW-0449">Lipoprotein</keyword>
<dbReference type="EMBL" id="JARXNH020000055">
    <property type="protein sequence ID" value="MEK0249071.1"/>
    <property type="molecule type" value="Genomic_DNA"/>
</dbReference>
<dbReference type="Pfam" id="PF02321">
    <property type="entry name" value="OEP"/>
    <property type="match status" value="2"/>
</dbReference>
<dbReference type="Proteomes" id="UP001334005">
    <property type="component" value="Unassembled WGS sequence"/>
</dbReference>
<keyword evidence="6 10" id="KW-0472">Membrane</keyword>
<evidence type="ECO:0000256" key="4">
    <source>
        <dbReference type="ARBA" id="ARBA00022692"/>
    </source>
</evidence>
<reference evidence="11 12" key="1">
    <citation type="submission" date="2024-03" db="EMBL/GenBank/DDBJ databases">
        <title>Two novel Raoultella species associated with bleeding cankers of broadleaf hosts, Raoultella scottia sp. nov. and Raoultella lignicola sp. nov.</title>
        <authorList>
            <person name="Brady C.L."/>
        </authorList>
    </citation>
    <scope>NUCLEOTIDE SEQUENCE [LARGE SCALE GENOMIC DNA]</scope>
    <source>
        <strain evidence="11 12">BAC 10a-01-01</strain>
    </source>
</reference>
<dbReference type="InterPro" id="IPR010131">
    <property type="entry name" value="MdtP/NodT-like"/>
</dbReference>
<comment type="caution">
    <text evidence="11">The sequence shown here is derived from an EMBL/GenBank/DDBJ whole genome shotgun (WGS) entry which is preliminary data.</text>
</comment>
<evidence type="ECO:0000256" key="7">
    <source>
        <dbReference type="ARBA" id="ARBA00023139"/>
    </source>
</evidence>
<evidence type="ECO:0000256" key="8">
    <source>
        <dbReference type="ARBA" id="ARBA00023288"/>
    </source>
</evidence>
<keyword evidence="4 10" id="KW-0812">Transmembrane</keyword>
<name>A0ABU8Z6J8_9ENTR</name>
<keyword evidence="3 10" id="KW-1134">Transmembrane beta strand</keyword>
<evidence type="ECO:0000313" key="11">
    <source>
        <dbReference type="EMBL" id="MEK0249071.1"/>
    </source>
</evidence>
<evidence type="ECO:0000256" key="5">
    <source>
        <dbReference type="ARBA" id="ARBA00022729"/>
    </source>
</evidence>
<comment type="similarity">
    <text evidence="2 10">Belongs to the outer membrane factor (OMF) (TC 1.B.17) family.</text>
</comment>
<comment type="function">
    <text evidence="9">Could be involved in resistance to puromycin, acriflavine and tetraphenylarsonium chloride.</text>
</comment>
<keyword evidence="12" id="KW-1185">Reference proteome</keyword>
<gene>
    <name evidence="11" type="ORF">QFI66_013305</name>
</gene>
<dbReference type="PANTHER" id="PTHR30203">
    <property type="entry name" value="OUTER MEMBRANE CATION EFFLUX PROTEIN"/>
    <property type="match status" value="1"/>
</dbReference>
<evidence type="ECO:0000256" key="2">
    <source>
        <dbReference type="ARBA" id="ARBA00007613"/>
    </source>
</evidence>
<organism evidence="11 12">
    <name type="scientific">Raoultella scottii</name>
    <dbReference type="NCBI Taxonomy" id="3040937"/>
    <lineage>
        <taxon>Bacteria</taxon>
        <taxon>Pseudomonadati</taxon>
        <taxon>Pseudomonadota</taxon>
        <taxon>Gammaproteobacteria</taxon>
        <taxon>Enterobacterales</taxon>
        <taxon>Enterobacteriaceae</taxon>
        <taxon>Klebsiella/Raoultella group</taxon>
        <taxon>Raoultella</taxon>
    </lineage>
</organism>
<dbReference type="InterPro" id="IPR003423">
    <property type="entry name" value="OMP_efflux"/>
</dbReference>
<dbReference type="Gene3D" id="2.20.200.10">
    <property type="entry name" value="Outer membrane efflux proteins (OEP)"/>
    <property type="match status" value="1"/>
</dbReference>
<dbReference type="RefSeq" id="WP_331834813.1">
    <property type="nucleotide sequence ID" value="NZ_JARXNH020000055.1"/>
</dbReference>
<proteinExistence type="inferred from homology"/>